<dbReference type="Proteomes" id="UP000186720">
    <property type="component" value="Unassembled WGS sequence"/>
</dbReference>
<dbReference type="STRING" id="1302689.RG47T_2220"/>
<reference evidence="2 3" key="1">
    <citation type="submission" date="2016-11" db="EMBL/GenBank/DDBJ databases">
        <title>Whole Genome Sequencing of Mucilaginibacter polytrichastri RG4-7(T) isolated from the moss sample.</title>
        <authorList>
            <person name="Li Y."/>
        </authorList>
    </citation>
    <scope>NUCLEOTIDE SEQUENCE [LARGE SCALE GENOMIC DNA]</scope>
    <source>
        <strain evidence="2 3">RG4-7</strain>
    </source>
</reference>
<evidence type="ECO:0000313" key="3">
    <source>
        <dbReference type="Proteomes" id="UP000186720"/>
    </source>
</evidence>
<keyword evidence="1" id="KW-0812">Transmembrane</keyword>
<keyword evidence="1" id="KW-1133">Transmembrane helix</keyword>
<dbReference type="EMBL" id="MPPL01000001">
    <property type="protein sequence ID" value="OKS86763.1"/>
    <property type="molecule type" value="Genomic_DNA"/>
</dbReference>
<feature type="transmembrane region" description="Helical" evidence="1">
    <location>
        <begin position="9"/>
        <end position="28"/>
    </location>
</feature>
<feature type="transmembrane region" description="Helical" evidence="1">
    <location>
        <begin position="71"/>
        <end position="96"/>
    </location>
</feature>
<feature type="transmembrane region" description="Helical" evidence="1">
    <location>
        <begin position="40"/>
        <end position="59"/>
    </location>
</feature>
<evidence type="ECO:0000313" key="2">
    <source>
        <dbReference type="EMBL" id="OKS86763.1"/>
    </source>
</evidence>
<keyword evidence="1" id="KW-0472">Membrane</keyword>
<name>A0A1Q5ZYC4_9SPHI</name>
<gene>
    <name evidence="2" type="ORF">RG47T_2220</name>
</gene>
<accession>A0A1Q5ZYC4</accession>
<keyword evidence="3" id="KW-1185">Reference proteome</keyword>
<comment type="caution">
    <text evidence="2">The sequence shown here is derived from an EMBL/GenBank/DDBJ whole genome shotgun (WGS) entry which is preliminary data.</text>
</comment>
<protein>
    <submittedName>
        <fullName evidence="2">Uncharacterized protein</fullName>
    </submittedName>
</protein>
<sequence length="101" mass="11907">MLFQFYKTFLWWNLLITIVAIYAVNLGGPGNVGNSIIIKLIGYLGAWSFQTYFYKYVYFYYRNAGQSVKKLYSYTFSIDFVTYLLLTGSYIIYIHYPHVKG</sequence>
<dbReference type="AlphaFoldDB" id="A0A1Q5ZYC4"/>
<proteinExistence type="predicted"/>
<organism evidence="2 3">
    <name type="scientific">Mucilaginibacter polytrichastri</name>
    <dbReference type="NCBI Taxonomy" id="1302689"/>
    <lineage>
        <taxon>Bacteria</taxon>
        <taxon>Pseudomonadati</taxon>
        <taxon>Bacteroidota</taxon>
        <taxon>Sphingobacteriia</taxon>
        <taxon>Sphingobacteriales</taxon>
        <taxon>Sphingobacteriaceae</taxon>
        <taxon>Mucilaginibacter</taxon>
    </lineage>
</organism>
<evidence type="ECO:0000256" key="1">
    <source>
        <dbReference type="SAM" id="Phobius"/>
    </source>
</evidence>